<feature type="compositionally biased region" description="Basic and acidic residues" evidence="1">
    <location>
        <begin position="598"/>
        <end position="609"/>
    </location>
</feature>
<feature type="compositionally biased region" description="Polar residues" evidence="1">
    <location>
        <begin position="277"/>
        <end position="286"/>
    </location>
</feature>
<dbReference type="KEGG" id="tut:107372114"/>
<dbReference type="STRING" id="32264.T1JZR8"/>
<dbReference type="PANTHER" id="PTHR21219">
    <property type="entry name" value="FI19613P1"/>
    <property type="match status" value="1"/>
</dbReference>
<sequence length="853" mass="91846">MGKERSSNDGTTPICRCRVMYLGSSVPHATKDGLQGIQEPLRDLYPESGLVDYGSAGIDSWISVWSNGILIENVDDSGREVKRFFPIESLHYCAAVRYVVIPSISGHNNTNGIIPNTVTSPTVNSSQQPATTSSSSGNSTGITSSNNINNHVNSSTLNNGDGDKNYDKVAKFLPLDSPFLRGADNGHPPLFACILRRTTGIKVLECHAFICKREPAANALVRCCFHAYADSMYAKQIEENPYSHIGSGVGGAGGGSHLTSKKSRSVSALDTVDKSDNNWNDSQPTHLSRDLLEDLPPPPPPHHGLGTNGHINHHPAPSEIGAGSTVSQSPDEDNYKITWPPGGPPPLSSGHYIREGPINTMRPGLVKPRPMIIHMGPPPPGGGGGQPIHPAMLAGNHPPPPPFGIPIALSDHPHADKILKHSLKKKKKKSKSKMILNGSSLLIGPGPGPFPVPVNFVQVPQMSPQGSGHHHLMHHPPPPPSHQQHHPHNTIYGPLPGPPTGAPPPPPGSTAYSVRTRLRRGHSSGGPAPGEYPLMFAGPGEEPIYIPPMRPLTPLSNYHGHHHSMHHQQHHSHHPHHPHHQQTESHYVSYPVTYGTTPRRDKYRSKDKINGNSRSVIGNSSGPNGGGNGGGTTGEETERDSSPSAVGLYKRKGHLNERAFSYSIRQEHRSRSNSVANLTIDDSPGRPIANDSGGSGSSGGERGDDEHLHNYHHHSHHHSNRHSHHHDSRHGSSSAFGERERERSSAHSSGNFDRHGTTNGGHYNGSRDSFIDYREVGRGNEMSSLSASMANLNFNGHTSMESKNVPKTASIKRSSKQRNSLGSKGMPIAPPLPPPSSHAMNGKSMDAKSMRKL</sequence>
<proteinExistence type="predicted"/>
<evidence type="ECO:0000313" key="3">
    <source>
        <dbReference type="Proteomes" id="UP000015104"/>
    </source>
</evidence>
<feature type="compositionally biased region" description="Basic residues" evidence="1">
    <location>
        <begin position="710"/>
        <end position="728"/>
    </location>
</feature>
<organism evidence="2 3">
    <name type="scientific">Tetranychus urticae</name>
    <name type="common">Two-spotted spider mite</name>
    <dbReference type="NCBI Taxonomy" id="32264"/>
    <lineage>
        <taxon>Eukaryota</taxon>
        <taxon>Metazoa</taxon>
        <taxon>Ecdysozoa</taxon>
        <taxon>Arthropoda</taxon>
        <taxon>Chelicerata</taxon>
        <taxon>Arachnida</taxon>
        <taxon>Acari</taxon>
        <taxon>Acariformes</taxon>
        <taxon>Trombidiformes</taxon>
        <taxon>Prostigmata</taxon>
        <taxon>Eleutherengona</taxon>
        <taxon>Raphignathae</taxon>
        <taxon>Tetranychoidea</taxon>
        <taxon>Tetranychidae</taxon>
        <taxon>Tetranychus</taxon>
    </lineage>
</organism>
<dbReference type="Proteomes" id="UP000015104">
    <property type="component" value="Unassembled WGS sequence"/>
</dbReference>
<feature type="region of interest" description="Disordered" evidence="1">
    <location>
        <begin position="664"/>
        <end position="767"/>
    </location>
</feature>
<dbReference type="eggNOG" id="KOG4352">
    <property type="taxonomic scope" value="Eukaryota"/>
</dbReference>
<evidence type="ECO:0000256" key="1">
    <source>
        <dbReference type="SAM" id="MobiDB-lite"/>
    </source>
</evidence>
<gene>
    <name evidence="2" type="primary">107372114</name>
</gene>
<evidence type="ECO:0008006" key="4">
    <source>
        <dbReference type="Google" id="ProtNLM"/>
    </source>
</evidence>
<keyword evidence="3" id="KW-1185">Reference proteome</keyword>
<dbReference type="OMA" id="HAYADTM"/>
<dbReference type="PANTHER" id="PTHR21219:SF3">
    <property type="entry name" value="FI19613P1"/>
    <property type="match status" value="1"/>
</dbReference>
<protein>
    <recommendedName>
        <fullName evidence="4">PID domain-containing protein</fullName>
    </recommendedName>
</protein>
<reference evidence="3" key="1">
    <citation type="submission" date="2011-08" db="EMBL/GenBank/DDBJ databases">
        <authorList>
            <person name="Rombauts S."/>
        </authorList>
    </citation>
    <scope>NUCLEOTIDE SEQUENCE</scope>
    <source>
        <strain evidence="3">London</strain>
    </source>
</reference>
<reference evidence="2" key="2">
    <citation type="submission" date="2015-06" db="UniProtKB">
        <authorList>
            <consortium name="EnsemblMetazoa"/>
        </authorList>
    </citation>
    <scope>IDENTIFICATION</scope>
</reference>
<feature type="region of interest" description="Disordered" evidence="1">
    <location>
        <begin position="463"/>
        <end position="513"/>
    </location>
</feature>
<feature type="compositionally biased region" description="Low complexity" evidence="1">
    <location>
        <begin position="125"/>
        <end position="159"/>
    </location>
</feature>
<name>T1JZR8_TETUR</name>
<dbReference type="OrthoDB" id="10007483at2759"/>
<dbReference type="EMBL" id="CAEY01001125">
    <property type="status" value="NOT_ANNOTATED_CDS"/>
    <property type="molecule type" value="Genomic_DNA"/>
</dbReference>
<feature type="compositionally biased region" description="Polar residues" evidence="1">
    <location>
        <begin position="115"/>
        <end position="124"/>
    </location>
</feature>
<dbReference type="EnsemblMetazoa" id="tetur03g04980.1">
    <property type="protein sequence ID" value="tetur03g04980.1"/>
    <property type="gene ID" value="tetur03g04980"/>
</dbReference>
<evidence type="ECO:0000313" key="2">
    <source>
        <dbReference type="EnsemblMetazoa" id="tetur03g04980.1"/>
    </source>
</evidence>
<accession>T1JZR8</accession>
<feature type="compositionally biased region" description="Pro residues" evidence="1">
    <location>
        <begin position="495"/>
        <end position="508"/>
    </location>
</feature>
<feature type="region of interest" description="Disordered" evidence="1">
    <location>
        <begin position="796"/>
        <end position="853"/>
    </location>
</feature>
<dbReference type="AlphaFoldDB" id="T1JZR8"/>
<feature type="region of interest" description="Disordered" evidence="1">
    <location>
        <begin position="251"/>
        <end position="354"/>
    </location>
</feature>
<dbReference type="HOGENOM" id="CLU_368570_0_0_1"/>
<feature type="region of interest" description="Disordered" evidence="1">
    <location>
        <begin position="115"/>
        <end position="160"/>
    </location>
</feature>
<feature type="compositionally biased region" description="Basic residues" evidence="1">
    <location>
        <begin position="559"/>
        <end position="580"/>
    </location>
</feature>
<feature type="region of interest" description="Disordered" evidence="1">
    <location>
        <begin position="552"/>
        <end position="652"/>
    </location>
</feature>
<feature type="compositionally biased region" description="Gly residues" evidence="1">
    <location>
        <begin position="623"/>
        <end position="633"/>
    </location>
</feature>
<feature type="compositionally biased region" description="Polar residues" evidence="1">
    <location>
        <begin position="796"/>
        <end position="807"/>
    </location>
</feature>